<dbReference type="GO" id="GO:0016301">
    <property type="term" value="F:kinase activity"/>
    <property type="evidence" value="ECO:0007669"/>
    <property type="project" value="UniProtKB-KW"/>
</dbReference>
<feature type="domain" description="Protein kinase" evidence="6">
    <location>
        <begin position="65"/>
        <end position="363"/>
    </location>
</feature>
<dbReference type="InterPro" id="IPR008271">
    <property type="entry name" value="Ser/Thr_kinase_AS"/>
</dbReference>
<keyword evidence="9" id="KW-1185">Reference proteome</keyword>
<dbReference type="Gene3D" id="1.10.510.10">
    <property type="entry name" value="Transferase(Phosphotransferase) domain 1"/>
    <property type="match status" value="1"/>
</dbReference>
<dbReference type="PANTHER" id="PTHR43289">
    <property type="entry name" value="MITOGEN-ACTIVATED PROTEIN KINASE KINASE KINASE 20-RELATED"/>
    <property type="match status" value="1"/>
</dbReference>
<dbReference type="SUPFAM" id="SSF56112">
    <property type="entry name" value="Protein kinase-like (PK-like)"/>
    <property type="match status" value="1"/>
</dbReference>
<evidence type="ECO:0000256" key="3">
    <source>
        <dbReference type="ARBA" id="ARBA00022777"/>
    </source>
</evidence>
<dbReference type="InterPro" id="IPR013655">
    <property type="entry name" value="PAS_fold_3"/>
</dbReference>
<feature type="compositionally biased region" description="Polar residues" evidence="5">
    <location>
        <begin position="217"/>
        <end position="240"/>
    </location>
</feature>
<dbReference type="InterPro" id="IPR000719">
    <property type="entry name" value="Prot_kinase_dom"/>
</dbReference>
<keyword evidence="3 8" id="KW-0418">Kinase</keyword>
<dbReference type="Gene3D" id="3.30.450.20">
    <property type="entry name" value="PAS domain"/>
    <property type="match status" value="1"/>
</dbReference>
<protein>
    <submittedName>
        <fullName evidence="8">Protein kinase</fullName>
    </submittedName>
</protein>
<proteinExistence type="predicted"/>
<keyword evidence="1" id="KW-0808">Transferase</keyword>
<evidence type="ECO:0000313" key="9">
    <source>
        <dbReference type="Proteomes" id="UP001202961"/>
    </source>
</evidence>
<keyword evidence="4" id="KW-0067">ATP-binding</keyword>
<evidence type="ECO:0000256" key="5">
    <source>
        <dbReference type="SAM" id="MobiDB-lite"/>
    </source>
</evidence>
<dbReference type="SUPFAM" id="SSF55785">
    <property type="entry name" value="PYP-like sensor domain (PAS domain)"/>
    <property type="match status" value="1"/>
</dbReference>
<dbReference type="InterPro" id="IPR011009">
    <property type="entry name" value="Kinase-like_dom_sf"/>
</dbReference>
<dbReference type="InterPro" id="IPR000014">
    <property type="entry name" value="PAS"/>
</dbReference>
<dbReference type="CDD" id="cd14014">
    <property type="entry name" value="STKc_PknB_like"/>
    <property type="match status" value="1"/>
</dbReference>
<comment type="caution">
    <text evidence="8">The sequence shown here is derived from an EMBL/GenBank/DDBJ whole genome shotgun (WGS) entry which is preliminary data.</text>
</comment>
<keyword evidence="2" id="KW-0547">Nucleotide-binding</keyword>
<dbReference type="Gene3D" id="3.30.200.20">
    <property type="entry name" value="Phosphorylase Kinase, domain 1"/>
    <property type="match status" value="1"/>
</dbReference>
<dbReference type="PROSITE" id="PS50112">
    <property type="entry name" value="PAS"/>
    <property type="match status" value="1"/>
</dbReference>
<evidence type="ECO:0000259" key="6">
    <source>
        <dbReference type="PROSITE" id="PS50011"/>
    </source>
</evidence>
<dbReference type="Proteomes" id="UP001202961">
    <property type="component" value="Unassembled WGS sequence"/>
</dbReference>
<dbReference type="PANTHER" id="PTHR43289:SF6">
    <property type="entry name" value="SERINE_THREONINE-PROTEIN KINASE NEKL-3"/>
    <property type="match status" value="1"/>
</dbReference>
<dbReference type="PROSITE" id="PS00108">
    <property type="entry name" value="PROTEIN_KINASE_ST"/>
    <property type="match status" value="1"/>
</dbReference>
<evidence type="ECO:0000313" key="8">
    <source>
        <dbReference type="EMBL" id="MCM2371975.1"/>
    </source>
</evidence>
<name>A0ABT0U4X1_9BACT</name>
<reference evidence="8 9" key="1">
    <citation type="journal article" date="2022" name="Syst. Appl. Microbiol.">
        <title>Rhodopirellula aestuarii sp. nov., a novel member of the genus Rhodopirellula isolated from brackish sediments collected in the Tagus River estuary, Portugal.</title>
        <authorList>
            <person name="Vitorino I.R."/>
            <person name="Klimek D."/>
            <person name="Calusinska M."/>
            <person name="Lobo-da-Cunha A."/>
            <person name="Vasconcelos V."/>
            <person name="Lage O.M."/>
        </authorList>
    </citation>
    <scope>NUCLEOTIDE SEQUENCE [LARGE SCALE GENOMIC DNA]</scope>
    <source>
        <strain evidence="8 9">ICT_H3.1</strain>
    </source>
</reference>
<evidence type="ECO:0000259" key="7">
    <source>
        <dbReference type="PROSITE" id="PS50112"/>
    </source>
</evidence>
<gene>
    <name evidence="8" type="ORF">NB063_15325</name>
</gene>
<dbReference type="Pfam" id="PF00069">
    <property type="entry name" value="Pkinase"/>
    <property type="match status" value="2"/>
</dbReference>
<dbReference type="SMART" id="SM00091">
    <property type="entry name" value="PAS"/>
    <property type="match status" value="1"/>
</dbReference>
<dbReference type="SMART" id="SM00220">
    <property type="entry name" value="S_TKc"/>
    <property type="match status" value="1"/>
</dbReference>
<evidence type="ECO:0000256" key="2">
    <source>
        <dbReference type="ARBA" id="ARBA00022741"/>
    </source>
</evidence>
<dbReference type="NCBIfam" id="TIGR00229">
    <property type="entry name" value="sensory_box"/>
    <property type="match status" value="1"/>
</dbReference>
<accession>A0ABT0U4X1</accession>
<organism evidence="8 9">
    <name type="scientific">Aporhodopirellula aestuarii</name>
    <dbReference type="NCBI Taxonomy" id="2950107"/>
    <lineage>
        <taxon>Bacteria</taxon>
        <taxon>Pseudomonadati</taxon>
        <taxon>Planctomycetota</taxon>
        <taxon>Planctomycetia</taxon>
        <taxon>Pirellulales</taxon>
        <taxon>Pirellulaceae</taxon>
        <taxon>Aporhodopirellula</taxon>
    </lineage>
</organism>
<dbReference type="EMBL" id="JAMQBK010000039">
    <property type="protein sequence ID" value="MCM2371975.1"/>
    <property type="molecule type" value="Genomic_DNA"/>
</dbReference>
<sequence length="487" mass="54186">MQRSKQTTRAGTHITIPIDSESDAAHKCHASKTTADDVRSDRIDSADVAKNTEIPAHPRLLTGRYEILEWIETGGMGIIYKAFDRLLEREVAIKVLRRDRATNSYQEDFAKEARIMSFLSHPGVAPIYETGVCVNGQPYHVMKLVGGITLRAMLDDENTEKAELLNVFTDVCQTMAFAHSRGVIHLDLKPSNIMVGEFGEVNVMDWGLARHIHHDTSQSPPEQSLPTESTSHGRGETVSTSDDETLASAEAEAGPWTTRQNNINGTPEYMSPEQARGSNLDARADVFSLGGILCEILSGHAPYEGEDLQQVYRSAVRGETLQSLERLRTCGFGDALVRLTINCLHVDPSKRPINAMALSQIMMAHQASTLRSVRSDMDRFFELSPDMFCIADHNGFFVRINDNFSKVLGHSKETLLSRPFLSFVHEEDIERTIAQVSALAGGRPVIRFRNRYITARGDYITLEWTAKSLEGEHLIFAVARDVTAKVT</sequence>
<dbReference type="Pfam" id="PF08447">
    <property type="entry name" value="PAS_3"/>
    <property type="match status" value="1"/>
</dbReference>
<dbReference type="RefSeq" id="WP_250929603.1">
    <property type="nucleotide sequence ID" value="NZ_JAMQBK010000039.1"/>
</dbReference>
<dbReference type="PROSITE" id="PS50011">
    <property type="entry name" value="PROTEIN_KINASE_DOM"/>
    <property type="match status" value="1"/>
</dbReference>
<dbReference type="CDD" id="cd00130">
    <property type="entry name" value="PAS"/>
    <property type="match status" value="1"/>
</dbReference>
<feature type="domain" description="PAS" evidence="7">
    <location>
        <begin position="373"/>
        <end position="443"/>
    </location>
</feature>
<dbReference type="InterPro" id="IPR035965">
    <property type="entry name" value="PAS-like_dom_sf"/>
</dbReference>
<evidence type="ECO:0000256" key="4">
    <source>
        <dbReference type="ARBA" id="ARBA00022840"/>
    </source>
</evidence>
<evidence type="ECO:0000256" key="1">
    <source>
        <dbReference type="ARBA" id="ARBA00022679"/>
    </source>
</evidence>
<feature type="region of interest" description="Disordered" evidence="5">
    <location>
        <begin position="214"/>
        <end position="276"/>
    </location>
</feature>